<protein>
    <submittedName>
        <fullName evidence="1">Uncharacterized protein</fullName>
    </submittedName>
</protein>
<dbReference type="Proteomes" id="UP001063698">
    <property type="component" value="Chromosome"/>
</dbReference>
<reference evidence="1" key="1">
    <citation type="submission" date="2013-11" db="EMBL/GenBank/DDBJ databases">
        <title>Comparative genomics of Ignicoccus.</title>
        <authorList>
            <person name="Podar M."/>
        </authorList>
    </citation>
    <scope>NUCLEOTIDE SEQUENCE</scope>
    <source>
        <strain evidence="1">DSM 13166</strain>
    </source>
</reference>
<evidence type="ECO:0000313" key="1">
    <source>
        <dbReference type="EMBL" id="UXD22365.1"/>
    </source>
</evidence>
<proteinExistence type="predicted"/>
<dbReference type="AlphaFoldDB" id="A0A977PLI2"/>
<gene>
    <name evidence="1" type="ORF">IPA_03920</name>
</gene>
<organism evidence="1 2">
    <name type="scientific">Ignicoccus pacificus DSM 13166</name>
    <dbReference type="NCBI Taxonomy" id="940294"/>
    <lineage>
        <taxon>Archaea</taxon>
        <taxon>Thermoproteota</taxon>
        <taxon>Thermoprotei</taxon>
        <taxon>Desulfurococcales</taxon>
        <taxon>Desulfurococcaceae</taxon>
        <taxon>Ignicoccus</taxon>
    </lineage>
</organism>
<keyword evidence="2" id="KW-1185">Reference proteome</keyword>
<evidence type="ECO:0000313" key="2">
    <source>
        <dbReference type="Proteomes" id="UP001063698"/>
    </source>
</evidence>
<accession>A0A977PLI2</accession>
<name>A0A977PLI2_9CREN</name>
<dbReference type="EMBL" id="CP006868">
    <property type="protein sequence ID" value="UXD22365.1"/>
    <property type="molecule type" value="Genomic_DNA"/>
</dbReference>
<dbReference type="KEGG" id="ipc:IPA_03920"/>
<sequence>MIVEGFLLLYKDFIWMAKGIEHPEGYAVAFPRYHGGKKVSLFPTQFLSLVKTCDCSPSPVPLVPLERAIVYDPRDLIERDTLARDFASVLAKGAGLTGSRVIGVEGDIDLVFYDSYEEVLKALKDLRDDGEIEPEIGKWKSLGEGAIKCKLKHTLLEGKWRGVHYSIRLVSAPRAPSRPVSLGLKAVKGRIIEANNTVMPYEYVLENGVIIESLRMQHSEIPVGAIIEVKGSWEMSSRGERLHLGLNSFMDVISC</sequence>